<organism evidence="2 3">
    <name type="scientific">Pseudidiomarina indica</name>
    <dbReference type="NCBI Taxonomy" id="1159017"/>
    <lineage>
        <taxon>Bacteria</taxon>
        <taxon>Pseudomonadati</taxon>
        <taxon>Pseudomonadota</taxon>
        <taxon>Gammaproteobacteria</taxon>
        <taxon>Alteromonadales</taxon>
        <taxon>Idiomarinaceae</taxon>
        <taxon>Pseudidiomarina</taxon>
    </lineage>
</organism>
<evidence type="ECO:0000313" key="2">
    <source>
        <dbReference type="EMBL" id="SDB39970.1"/>
    </source>
</evidence>
<dbReference type="CDD" id="cd03011">
    <property type="entry name" value="TlpA_like_ScsD_MtbDsbE"/>
    <property type="match status" value="1"/>
</dbReference>
<keyword evidence="3" id="KW-1185">Reference proteome</keyword>
<dbReference type="InterPro" id="IPR036249">
    <property type="entry name" value="Thioredoxin-like_sf"/>
</dbReference>
<dbReference type="PROSITE" id="PS51352">
    <property type="entry name" value="THIOREDOXIN_2"/>
    <property type="match status" value="1"/>
</dbReference>
<accession>A0A1G6D4F9</accession>
<evidence type="ECO:0000313" key="3">
    <source>
        <dbReference type="Proteomes" id="UP000199626"/>
    </source>
</evidence>
<sequence length="169" mass="19128">MKFLKQLAIYLAIFIAISFAVDSWRSRGLPSGPIDALSVVTIDSQQHDVLARSHEQPVLLYFWATWCPICDWVSPSINWLADDHEVMSIAIRSGNDARVTSYLQHHDYRFATVNDNTGELARRWQINATPTVVIVADGEIVSYTTGASTPVGLWLRLKWAQLMQKLEKL</sequence>
<gene>
    <name evidence="2" type="ORF">SAMN02927930_01525</name>
</gene>
<feature type="domain" description="Thioredoxin" evidence="1">
    <location>
        <begin position="28"/>
        <end position="165"/>
    </location>
</feature>
<reference evidence="3" key="1">
    <citation type="submission" date="2016-10" db="EMBL/GenBank/DDBJ databases">
        <authorList>
            <person name="Varghese N."/>
            <person name="Submissions S."/>
        </authorList>
    </citation>
    <scope>NUCLEOTIDE SEQUENCE [LARGE SCALE GENOMIC DNA]</scope>
    <source>
        <strain evidence="3">CGMCC 1.10824</strain>
    </source>
</reference>
<dbReference type="OrthoDB" id="9796554at2"/>
<dbReference type="PANTHER" id="PTHR42852">
    <property type="entry name" value="THIOL:DISULFIDE INTERCHANGE PROTEIN DSBE"/>
    <property type="match status" value="1"/>
</dbReference>
<dbReference type="PANTHER" id="PTHR42852:SF17">
    <property type="entry name" value="THIOREDOXIN-LIKE PROTEIN HI_1115"/>
    <property type="match status" value="1"/>
</dbReference>
<dbReference type="SUPFAM" id="SSF52833">
    <property type="entry name" value="Thioredoxin-like"/>
    <property type="match status" value="1"/>
</dbReference>
<dbReference type="Proteomes" id="UP000199626">
    <property type="component" value="Unassembled WGS sequence"/>
</dbReference>
<evidence type="ECO:0000259" key="1">
    <source>
        <dbReference type="PROSITE" id="PS51352"/>
    </source>
</evidence>
<dbReference type="Pfam" id="PF13905">
    <property type="entry name" value="Thioredoxin_8"/>
    <property type="match status" value="1"/>
</dbReference>
<dbReference type="InterPro" id="IPR012336">
    <property type="entry name" value="Thioredoxin-like_fold"/>
</dbReference>
<protein>
    <submittedName>
        <fullName evidence="2">AhpC/TSA family protein</fullName>
    </submittedName>
</protein>
<proteinExistence type="predicted"/>
<dbReference type="InterPro" id="IPR013766">
    <property type="entry name" value="Thioredoxin_domain"/>
</dbReference>
<dbReference type="Gene3D" id="3.40.30.10">
    <property type="entry name" value="Glutaredoxin"/>
    <property type="match status" value="1"/>
</dbReference>
<dbReference type="STRING" id="1159017.SAMN02927930_01525"/>
<dbReference type="RefSeq" id="WP_092593328.1">
    <property type="nucleotide sequence ID" value="NZ_FMXN01000008.1"/>
</dbReference>
<dbReference type="AlphaFoldDB" id="A0A1G6D4F9"/>
<dbReference type="EMBL" id="FMXN01000008">
    <property type="protein sequence ID" value="SDB39970.1"/>
    <property type="molecule type" value="Genomic_DNA"/>
</dbReference>
<dbReference type="InterPro" id="IPR050553">
    <property type="entry name" value="Thioredoxin_ResA/DsbE_sf"/>
</dbReference>
<name>A0A1G6D4F9_9GAMM</name>